<dbReference type="EMBL" id="VYKL01000015">
    <property type="protein sequence ID" value="KAA9026089.1"/>
    <property type="molecule type" value="Genomic_DNA"/>
</dbReference>
<accession>A0A5J5HU67</accession>
<dbReference type="OrthoDB" id="2680239at2"/>
<dbReference type="Proteomes" id="UP000326671">
    <property type="component" value="Unassembled WGS sequence"/>
</dbReference>
<organism evidence="1 2">
    <name type="scientific">Niallia endozanthoxylica</name>
    <dbReference type="NCBI Taxonomy" id="2036016"/>
    <lineage>
        <taxon>Bacteria</taxon>
        <taxon>Bacillati</taxon>
        <taxon>Bacillota</taxon>
        <taxon>Bacilli</taxon>
        <taxon>Bacillales</taxon>
        <taxon>Bacillaceae</taxon>
        <taxon>Niallia</taxon>
    </lineage>
</organism>
<dbReference type="InterPro" id="IPR025553">
    <property type="entry name" value="YppF"/>
</dbReference>
<keyword evidence="2" id="KW-1185">Reference proteome</keyword>
<gene>
    <name evidence="1" type="ORF">F4V44_09440</name>
</gene>
<dbReference type="Pfam" id="PF14178">
    <property type="entry name" value="YppF"/>
    <property type="match status" value="1"/>
</dbReference>
<dbReference type="RefSeq" id="WP_150439739.1">
    <property type="nucleotide sequence ID" value="NZ_VYKL01000015.1"/>
</dbReference>
<evidence type="ECO:0000313" key="2">
    <source>
        <dbReference type="Proteomes" id="UP000326671"/>
    </source>
</evidence>
<comment type="caution">
    <text evidence="1">The sequence shown here is derived from an EMBL/GenBank/DDBJ whole genome shotgun (WGS) entry which is preliminary data.</text>
</comment>
<evidence type="ECO:0000313" key="1">
    <source>
        <dbReference type="EMBL" id="KAA9026089.1"/>
    </source>
</evidence>
<sequence>MTIHELKLKFLQIRDYFPDDVNELLDFTKKEYVQNKISIIEYRNLVRELEKLGAKFPDIFIDNSLIH</sequence>
<protein>
    <submittedName>
        <fullName evidence="1">Uncharacterized protein</fullName>
    </submittedName>
</protein>
<name>A0A5J5HU67_9BACI</name>
<proteinExistence type="predicted"/>
<reference evidence="1 2" key="1">
    <citation type="submission" date="2019-09" db="EMBL/GenBank/DDBJ databases">
        <title>Whole genome sequences of isolates from the Mars Exploration Rovers.</title>
        <authorList>
            <person name="Seuylemezian A."/>
            <person name="Vaishampayan P."/>
        </authorList>
    </citation>
    <scope>NUCLEOTIDE SEQUENCE [LARGE SCALE GENOMIC DNA]</scope>
    <source>
        <strain evidence="1 2">MER_TA_151</strain>
    </source>
</reference>
<dbReference type="AlphaFoldDB" id="A0A5J5HU67"/>